<proteinExistence type="predicted"/>
<dbReference type="SUPFAM" id="SSF101386">
    <property type="entry name" value="all-alpha NTP pyrophosphatases"/>
    <property type="match status" value="1"/>
</dbReference>
<dbReference type="AlphaFoldDB" id="A0A0P9SKW3"/>
<sequence>MNKAHSPLAWCLDSPEAMRLQESTMNLDELTQRLHRIRDQNDWKPFHSPKNLAMAASVEMAELVEIFQWLREDQSRELPADQLKHAGQEVGDIVLYLLLLCSELGLDMETVVRDKLADSERRFAK</sequence>
<organism evidence="1 2">
    <name type="scientific">Pseudomonas syringae pv. helianthi</name>
    <dbReference type="NCBI Taxonomy" id="251654"/>
    <lineage>
        <taxon>Bacteria</taxon>
        <taxon>Pseudomonadati</taxon>
        <taxon>Pseudomonadota</taxon>
        <taxon>Gammaproteobacteria</taxon>
        <taxon>Pseudomonadales</taxon>
        <taxon>Pseudomonadaceae</taxon>
        <taxon>Pseudomonas</taxon>
    </lineage>
</organism>
<dbReference type="PATRIC" id="fig|251654.3.peg.1281"/>
<reference evidence="1 2" key="1">
    <citation type="submission" date="2015-09" db="EMBL/GenBank/DDBJ databases">
        <title>Genome announcement of multiple Pseudomonas syringae strains.</title>
        <authorList>
            <person name="Thakur S."/>
            <person name="Wang P.W."/>
            <person name="Gong Y."/>
            <person name="Weir B.S."/>
            <person name="Guttman D.S."/>
        </authorList>
    </citation>
    <scope>NUCLEOTIDE SEQUENCE [LARGE SCALE GENOMIC DNA]</scope>
    <source>
        <strain evidence="1 2">ICMP4531</strain>
    </source>
</reference>
<dbReference type="Pfam" id="PF12643">
    <property type="entry name" value="MazG-like"/>
    <property type="match status" value="1"/>
</dbReference>
<dbReference type="PANTHER" id="PTHR46523:SF1">
    <property type="entry name" value="DCTP PYROPHOSPHATASE 1"/>
    <property type="match status" value="1"/>
</dbReference>
<name>A0A0P9SKW3_9PSED</name>
<gene>
    <name evidence="1" type="ORF">ALO68_100002</name>
</gene>
<protein>
    <submittedName>
        <fullName evidence="1">MazG-like nucleoside triphosphate pyrophosphohydrolase</fullName>
    </submittedName>
</protein>
<dbReference type="Proteomes" id="UP000050557">
    <property type="component" value="Unassembled WGS sequence"/>
</dbReference>
<dbReference type="GO" id="GO:0047429">
    <property type="term" value="F:nucleoside triphosphate diphosphatase activity"/>
    <property type="evidence" value="ECO:0007669"/>
    <property type="project" value="InterPro"/>
</dbReference>
<dbReference type="PIRSF" id="PIRSF029826">
    <property type="entry name" value="UCP029826_pph"/>
    <property type="match status" value="1"/>
</dbReference>
<dbReference type="InterPro" id="IPR052555">
    <property type="entry name" value="dCTP_Pyrophosphatase"/>
</dbReference>
<dbReference type="GO" id="GO:0009143">
    <property type="term" value="P:nucleoside triphosphate catabolic process"/>
    <property type="evidence" value="ECO:0007669"/>
    <property type="project" value="InterPro"/>
</dbReference>
<keyword evidence="1" id="KW-0378">Hydrolase</keyword>
<accession>A0A0P9SKW3</accession>
<evidence type="ECO:0000313" key="2">
    <source>
        <dbReference type="Proteomes" id="UP000050557"/>
    </source>
</evidence>
<dbReference type="InterPro" id="IPR025984">
    <property type="entry name" value="DCTPP"/>
</dbReference>
<evidence type="ECO:0000313" key="1">
    <source>
        <dbReference type="EMBL" id="KPX43654.1"/>
    </source>
</evidence>
<comment type="caution">
    <text evidence="1">The sequence shown here is derived from an EMBL/GenBank/DDBJ whole genome shotgun (WGS) entry which is preliminary data.</text>
</comment>
<dbReference type="Gene3D" id="1.10.287.1080">
    <property type="entry name" value="MazG-like"/>
    <property type="match status" value="1"/>
</dbReference>
<dbReference type="EMBL" id="LJQM01000168">
    <property type="protein sequence ID" value="KPX43654.1"/>
    <property type="molecule type" value="Genomic_DNA"/>
</dbReference>
<dbReference type="PANTHER" id="PTHR46523">
    <property type="entry name" value="DCTP PYROPHOSPHATASE 1"/>
    <property type="match status" value="1"/>
</dbReference>